<comment type="caution">
    <text evidence="2">The sequence shown here is derived from an EMBL/GenBank/DDBJ whole genome shotgun (WGS) entry which is preliminary data.</text>
</comment>
<dbReference type="InterPro" id="IPR013830">
    <property type="entry name" value="SGNH_hydro"/>
</dbReference>
<proteinExistence type="predicted"/>
<organism evidence="2 3">
    <name type="scientific">Pseudohoeflea coraliihabitans</name>
    <dbReference type="NCBI Taxonomy" id="2860393"/>
    <lineage>
        <taxon>Bacteria</taxon>
        <taxon>Pseudomonadati</taxon>
        <taxon>Pseudomonadota</taxon>
        <taxon>Alphaproteobacteria</taxon>
        <taxon>Hyphomicrobiales</taxon>
        <taxon>Rhizobiaceae</taxon>
        <taxon>Pseudohoeflea</taxon>
    </lineage>
</organism>
<keyword evidence="2" id="KW-0378">Hydrolase</keyword>
<dbReference type="EMBL" id="JAHWQX010000001">
    <property type="protein sequence ID" value="MBW3096323.1"/>
    <property type="molecule type" value="Genomic_DNA"/>
</dbReference>
<feature type="domain" description="SGNH hydrolase-type esterase" evidence="1">
    <location>
        <begin position="53"/>
        <end position="225"/>
    </location>
</feature>
<dbReference type="PANTHER" id="PTHR30383">
    <property type="entry name" value="THIOESTERASE 1/PROTEASE 1/LYSOPHOSPHOLIPASE L1"/>
    <property type="match status" value="1"/>
</dbReference>
<evidence type="ECO:0000313" key="3">
    <source>
        <dbReference type="Proteomes" id="UP001430804"/>
    </source>
</evidence>
<accession>A0ABS6WK58</accession>
<dbReference type="PANTHER" id="PTHR30383:SF5">
    <property type="entry name" value="SGNH HYDROLASE-TYPE ESTERASE DOMAIN-CONTAINING PROTEIN"/>
    <property type="match status" value="1"/>
</dbReference>
<gene>
    <name evidence="2" type="ORF">KY465_03410</name>
</gene>
<dbReference type="CDD" id="cd01836">
    <property type="entry name" value="FeeA_FeeB_like"/>
    <property type="match status" value="1"/>
</dbReference>
<dbReference type="InterPro" id="IPR051532">
    <property type="entry name" value="Ester_Hydrolysis_Enzymes"/>
</dbReference>
<dbReference type="Pfam" id="PF13472">
    <property type="entry name" value="Lipase_GDSL_2"/>
    <property type="match status" value="1"/>
</dbReference>
<dbReference type="Proteomes" id="UP001430804">
    <property type="component" value="Unassembled WGS sequence"/>
</dbReference>
<dbReference type="RefSeq" id="WP_219158443.1">
    <property type="nucleotide sequence ID" value="NZ_JAHWQX010000001.1"/>
</dbReference>
<sequence length="260" mass="28296">MNTITAGLLSWLLLPVAAVYALGIRRTAPRLPPPRGPQRGRIGATEPVWRLLVMGDSSSAGVGAERVEDTLAPQLAHLIHATTGDAVSWRGAGANSAKAADIRDHVLPNIEERDFTHIVLTVGTNDMKNYLTARQFKKGFGGLLYTIHARWPDARVIWSPVLDMMDVPLLPGPLARILNMRVKVINTMGERLCRERQAIAAPPLPVPSGEGFASDGFHANAAGYRHWAEHLLPFLTDGSARQASLQQSGQPRFSTRLRGV</sequence>
<evidence type="ECO:0000259" key="1">
    <source>
        <dbReference type="Pfam" id="PF13472"/>
    </source>
</evidence>
<keyword evidence="3" id="KW-1185">Reference proteome</keyword>
<protein>
    <submittedName>
        <fullName evidence="2">SGNH/GDSL hydrolase family protein</fullName>
    </submittedName>
</protein>
<reference evidence="2" key="1">
    <citation type="submission" date="2021-07" db="EMBL/GenBank/DDBJ databases">
        <title>Pseudohoeflea marina sp. nov. a polyhydroxyalcanoate-producing bacterium.</title>
        <authorList>
            <person name="Zheng W."/>
            <person name="Yu S."/>
            <person name="Huang Y."/>
        </authorList>
    </citation>
    <scope>NUCLEOTIDE SEQUENCE</scope>
    <source>
        <strain evidence="2">DP4N28-3</strain>
    </source>
</reference>
<evidence type="ECO:0000313" key="2">
    <source>
        <dbReference type="EMBL" id="MBW3096323.1"/>
    </source>
</evidence>
<dbReference type="GO" id="GO:0016787">
    <property type="term" value="F:hydrolase activity"/>
    <property type="evidence" value="ECO:0007669"/>
    <property type="project" value="UniProtKB-KW"/>
</dbReference>
<name>A0ABS6WK58_9HYPH</name>